<evidence type="ECO:0000313" key="4">
    <source>
        <dbReference type="Proteomes" id="UP000509750"/>
    </source>
</evidence>
<dbReference type="PANTHER" id="PTHR31876:SF26">
    <property type="entry name" value="PROTEIN LIKE COV 2"/>
    <property type="match status" value="1"/>
</dbReference>
<dbReference type="AlphaFoldDB" id="A0A7D5L300"/>
<evidence type="ECO:0000256" key="2">
    <source>
        <dbReference type="SAM" id="Phobius"/>
    </source>
</evidence>
<keyword evidence="2" id="KW-0812">Transmembrane</keyword>
<name>A0A7D5L300_9EURY</name>
<feature type="compositionally biased region" description="Low complexity" evidence="1">
    <location>
        <begin position="204"/>
        <end position="219"/>
    </location>
</feature>
<organism evidence="3 4">
    <name type="scientific">Halorarum halophilum</name>
    <dbReference type="NCBI Taxonomy" id="2743090"/>
    <lineage>
        <taxon>Archaea</taxon>
        <taxon>Methanobacteriati</taxon>
        <taxon>Methanobacteriota</taxon>
        <taxon>Stenosarchaea group</taxon>
        <taxon>Halobacteria</taxon>
        <taxon>Halobacteriales</taxon>
        <taxon>Haloferacaceae</taxon>
        <taxon>Halorarum</taxon>
    </lineage>
</organism>
<dbReference type="Pfam" id="PF04367">
    <property type="entry name" value="DUF502"/>
    <property type="match status" value="1"/>
</dbReference>
<sequence length="229" mass="24729">MSTWKRDFASGLVVVVPLLVILFVANWLYTQLLELPFVPTVHWDSPPPGMADWLVVFVVNLLQVFIVLVVFVLVVFAAGYMMRTTAGRFAEGFVDGAINRVPVLRVLYNASKLAVETALTGTDELQAPVRIEPWEGMRMTAFKTGKRTEDGREVLFMPTAPNITTGFVLEVESENVTYTNERVEEALTRILSAGFGEGDGGPVSASDLGGAAADGEASGNGTGDAARED</sequence>
<gene>
    <name evidence="3" type="ORF">HUG10_18085</name>
</gene>
<dbReference type="GeneID" id="56030784"/>
<keyword evidence="4" id="KW-1185">Reference proteome</keyword>
<feature type="region of interest" description="Disordered" evidence="1">
    <location>
        <begin position="197"/>
        <end position="229"/>
    </location>
</feature>
<dbReference type="RefSeq" id="WP_179170897.1">
    <property type="nucleotide sequence ID" value="NZ_CP058529.1"/>
</dbReference>
<dbReference type="InterPro" id="IPR007462">
    <property type="entry name" value="COV1-like"/>
</dbReference>
<proteinExistence type="predicted"/>
<accession>A0A7D5L300</accession>
<dbReference type="PANTHER" id="PTHR31876">
    <property type="entry name" value="COV-LIKE PROTEIN 1"/>
    <property type="match status" value="1"/>
</dbReference>
<dbReference type="KEGG" id="halg:HUG10_18085"/>
<feature type="transmembrane region" description="Helical" evidence="2">
    <location>
        <begin position="12"/>
        <end position="33"/>
    </location>
</feature>
<dbReference type="OrthoDB" id="156682at2157"/>
<dbReference type="Proteomes" id="UP000509750">
    <property type="component" value="Chromosome"/>
</dbReference>
<reference evidence="3 4" key="1">
    <citation type="submission" date="2020-07" db="EMBL/GenBank/DDBJ databases">
        <title>Gai3-2, isolated from salt lake.</title>
        <authorList>
            <person name="Cui H."/>
            <person name="Shi X."/>
        </authorList>
    </citation>
    <scope>NUCLEOTIDE SEQUENCE [LARGE SCALE GENOMIC DNA]</scope>
    <source>
        <strain evidence="3 4">Gai3-2</strain>
    </source>
</reference>
<feature type="transmembrane region" description="Helical" evidence="2">
    <location>
        <begin position="53"/>
        <end position="78"/>
    </location>
</feature>
<dbReference type="EMBL" id="CP058529">
    <property type="protein sequence ID" value="QLG29323.1"/>
    <property type="molecule type" value="Genomic_DNA"/>
</dbReference>
<keyword evidence="2" id="KW-0472">Membrane</keyword>
<keyword evidence="2" id="KW-1133">Transmembrane helix</keyword>
<protein>
    <submittedName>
        <fullName evidence="3">DUF502 domain-containing protein</fullName>
    </submittedName>
</protein>
<evidence type="ECO:0000256" key="1">
    <source>
        <dbReference type="SAM" id="MobiDB-lite"/>
    </source>
</evidence>
<evidence type="ECO:0000313" key="3">
    <source>
        <dbReference type="EMBL" id="QLG29323.1"/>
    </source>
</evidence>